<dbReference type="Gene3D" id="3.40.630.10">
    <property type="entry name" value="Zn peptidases"/>
    <property type="match status" value="1"/>
</dbReference>
<sequence length="478" mass="52352">MMLYPAAPEAATRFLKFVNASPTPFHAVHNAALRLEKVGFKKIREKDEWEKDIQPGGKYYFVRNQAALVAFTLPQTWKQGAGLSIVATHVDSPNLKIRPISKRTKQNYLQVGVETYGGGIWHSWLDRDLSIAGRVVIAERNGGFQSKLVKIDKPLLRIPTLAIHLDRNVNDSFKFNQETEFVPILGLIAGQLNARKSGSDSDDDKSSGPITPPKVASSVQENHHSALLQLIAGELSVAPEEIHDFELSLYDTQPSVLGGINDEFIFSPRLDNLVSSFCAVEALAESVTADYFPTSDGNVNCIALFNHEEIGSVSTSGAESSLIPSLLNRLSPTPATVAQSIARSFLISADMGHAIHPNYTSKHEDKHRPFINGGIAIKTNAKQRYATDAISSFIVKQLVERKGGRVQEFEVRNDMPCGSTVGPMLSKIGIRTIDVGNPMLSMHSIRETAGSHDVQHAIDLFHSFFEGFAALDKGLTVD</sequence>
<dbReference type="Gene3D" id="2.30.250.10">
    <property type="entry name" value="Aminopeptidase i, Domain 2"/>
    <property type="match status" value="1"/>
</dbReference>
<proteinExistence type="inferred from homology"/>
<evidence type="ECO:0000256" key="3">
    <source>
        <dbReference type="ARBA" id="ARBA00008290"/>
    </source>
</evidence>
<evidence type="ECO:0000256" key="10">
    <source>
        <dbReference type="ARBA" id="ARBA00023049"/>
    </source>
</evidence>
<keyword evidence="8 11" id="KW-0378">Hydrolase</keyword>
<keyword evidence="5 11" id="KW-0031">Aminopeptidase</keyword>
<dbReference type="GO" id="GO:0000324">
    <property type="term" value="C:fungal-type vacuole"/>
    <property type="evidence" value="ECO:0007669"/>
    <property type="project" value="TreeGrafter"/>
</dbReference>
<dbReference type="PANTHER" id="PTHR28570">
    <property type="entry name" value="ASPARTYL AMINOPEPTIDASE"/>
    <property type="match status" value="1"/>
</dbReference>
<keyword evidence="9 11" id="KW-0862">Zinc</keyword>
<reference evidence="13" key="1">
    <citation type="submission" date="2022-06" db="EMBL/GenBank/DDBJ databases">
        <title>Genome Sequence of Candolleomyces eurysporus.</title>
        <authorList>
            <person name="Buettner E."/>
        </authorList>
    </citation>
    <scope>NUCLEOTIDE SEQUENCE</scope>
    <source>
        <strain evidence="13">VTCC 930004</strain>
    </source>
</reference>
<dbReference type="NCBIfam" id="NF002759">
    <property type="entry name" value="PRK02813.1"/>
    <property type="match status" value="1"/>
</dbReference>
<dbReference type="OrthoDB" id="9880441at2759"/>
<accession>A0A9W8MI85</accession>
<dbReference type="EC" id="3.4.11.21" evidence="4"/>
<evidence type="ECO:0000256" key="11">
    <source>
        <dbReference type="RuleBase" id="RU004386"/>
    </source>
</evidence>
<dbReference type="CDD" id="cd05658">
    <property type="entry name" value="M18_DAP"/>
    <property type="match status" value="1"/>
</dbReference>
<dbReference type="PANTHER" id="PTHR28570:SF3">
    <property type="entry name" value="ASPARTYL AMINOPEPTIDASE"/>
    <property type="match status" value="1"/>
</dbReference>
<dbReference type="Proteomes" id="UP001140091">
    <property type="component" value="Unassembled WGS sequence"/>
</dbReference>
<comment type="catalytic activity">
    <reaction evidence="1">
        <text>Release of an N-terminal aspartate or glutamate from a peptide, with a preference for aspartate.</text>
        <dbReference type="EC" id="3.4.11.21"/>
    </reaction>
</comment>
<protein>
    <recommendedName>
        <fullName evidence="4">aspartyl aminopeptidase</fullName>
        <ecNumber evidence="4">3.4.11.21</ecNumber>
    </recommendedName>
</protein>
<evidence type="ECO:0000313" key="13">
    <source>
        <dbReference type="EMBL" id="KAJ2931641.1"/>
    </source>
</evidence>
<dbReference type="GO" id="GO:0008270">
    <property type="term" value="F:zinc ion binding"/>
    <property type="evidence" value="ECO:0007669"/>
    <property type="project" value="InterPro"/>
</dbReference>
<keyword evidence="14" id="KW-1185">Reference proteome</keyword>
<dbReference type="PRINTS" id="PR00932">
    <property type="entry name" value="AMINO1PTASE"/>
</dbReference>
<dbReference type="AlphaFoldDB" id="A0A9W8MI85"/>
<comment type="similarity">
    <text evidence="3 11">Belongs to the peptidase M18 family.</text>
</comment>
<gene>
    <name evidence="13" type="ORF">H1R20_g5466</name>
</gene>
<evidence type="ECO:0000256" key="12">
    <source>
        <dbReference type="SAM" id="MobiDB-lite"/>
    </source>
</evidence>
<evidence type="ECO:0000256" key="4">
    <source>
        <dbReference type="ARBA" id="ARBA00011965"/>
    </source>
</evidence>
<evidence type="ECO:0000256" key="8">
    <source>
        <dbReference type="ARBA" id="ARBA00022801"/>
    </source>
</evidence>
<evidence type="ECO:0000256" key="9">
    <source>
        <dbReference type="ARBA" id="ARBA00022833"/>
    </source>
</evidence>
<name>A0A9W8MI85_9AGAR</name>
<evidence type="ECO:0000256" key="6">
    <source>
        <dbReference type="ARBA" id="ARBA00022670"/>
    </source>
</evidence>
<evidence type="ECO:0000256" key="1">
    <source>
        <dbReference type="ARBA" id="ARBA00001335"/>
    </source>
</evidence>
<keyword evidence="10 11" id="KW-0482">Metalloprotease</keyword>
<dbReference type="SUPFAM" id="SSF101821">
    <property type="entry name" value="Aminopeptidase/glucanase lid domain"/>
    <property type="match status" value="1"/>
</dbReference>
<dbReference type="GO" id="GO:0008237">
    <property type="term" value="F:metallopeptidase activity"/>
    <property type="evidence" value="ECO:0007669"/>
    <property type="project" value="UniProtKB-KW"/>
</dbReference>
<dbReference type="FunFam" id="2.30.250.10:FF:000001">
    <property type="entry name" value="Aspartyl aminopeptidase 1"/>
    <property type="match status" value="1"/>
</dbReference>
<dbReference type="GO" id="GO:0006508">
    <property type="term" value="P:proteolysis"/>
    <property type="evidence" value="ECO:0007669"/>
    <property type="project" value="UniProtKB-KW"/>
</dbReference>
<evidence type="ECO:0000313" key="14">
    <source>
        <dbReference type="Proteomes" id="UP001140091"/>
    </source>
</evidence>
<evidence type="ECO:0000256" key="7">
    <source>
        <dbReference type="ARBA" id="ARBA00022723"/>
    </source>
</evidence>
<dbReference type="GO" id="GO:0004177">
    <property type="term" value="F:aminopeptidase activity"/>
    <property type="evidence" value="ECO:0007669"/>
    <property type="project" value="UniProtKB-KW"/>
</dbReference>
<keyword evidence="7 11" id="KW-0479">Metal-binding</keyword>
<dbReference type="Pfam" id="PF02127">
    <property type="entry name" value="Peptidase_M18"/>
    <property type="match status" value="1"/>
</dbReference>
<comment type="cofactor">
    <cofactor evidence="2">
        <name>Zn(2+)</name>
        <dbReference type="ChEBI" id="CHEBI:29105"/>
    </cofactor>
</comment>
<evidence type="ECO:0000256" key="5">
    <source>
        <dbReference type="ARBA" id="ARBA00022438"/>
    </source>
</evidence>
<dbReference type="InterPro" id="IPR001948">
    <property type="entry name" value="Peptidase_M18"/>
</dbReference>
<comment type="caution">
    <text evidence="13">The sequence shown here is derived from an EMBL/GenBank/DDBJ whole genome shotgun (WGS) entry which is preliminary data.</text>
</comment>
<evidence type="ECO:0000256" key="2">
    <source>
        <dbReference type="ARBA" id="ARBA00001947"/>
    </source>
</evidence>
<dbReference type="InterPro" id="IPR023358">
    <property type="entry name" value="Peptidase_M18_dom2"/>
</dbReference>
<keyword evidence="6 11" id="KW-0645">Protease</keyword>
<feature type="region of interest" description="Disordered" evidence="12">
    <location>
        <begin position="195"/>
        <end position="216"/>
    </location>
</feature>
<dbReference type="SUPFAM" id="SSF53187">
    <property type="entry name" value="Zn-dependent exopeptidases"/>
    <property type="match status" value="1"/>
</dbReference>
<feature type="non-terminal residue" evidence="13">
    <location>
        <position position="478"/>
    </location>
</feature>
<dbReference type="EMBL" id="JANBPK010000806">
    <property type="protein sequence ID" value="KAJ2931641.1"/>
    <property type="molecule type" value="Genomic_DNA"/>
</dbReference>
<organism evidence="13 14">
    <name type="scientific">Candolleomyces eurysporus</name>
    <dbReference type="NCBI Taxonomy" id="2828524"/>
    <lineage>
        <taxon>Eukaryota</taxon>
        <taxon>Fungi</taxon>
        <taxon>Dikarya</taxon>
        <taxon>Basidiomycota</taxon>
        <taxon>Agaricomycotina</taxon>
        <taxon>Agaricomycetes</taxon>
        <taxon>Agaricomycetidae</taxon>
        <taxon>Agaricales</taxon>
        <taxon>Agaricineae</taxon>
        <taxon>Psathyrellaceae</taxon>
        <taxon>Candolleomyces</taxon>
    </lineage>
</organism>